<dbReference type="PROSITE" id="PS50102">
    <property type="entry name" value="RRM"/>
    <property type="match status" value="1"/>
</dbReference>
<evidence type="ECO:0000313" key="5">
    <source>
        <dbReference type="EMBL" id="CAJ0578377.1"/>
    </source>
</evidence>
<dbReference type="AlphaFoldDB" id="A0AA36CZQ0"/>
<feature type="non-terminal residue" evidence="5">
    <location>
        <position position="597"/>
    </location>
</feature>
<keyword evidence="6" id="KW-1185">Reference proteome</keyword>
<keyword evidence="1" id="KW-0677">Repeat</keyword>
<evidence type="ECO:0000313" key="6">
    <source>
        <dbReference type="Proteomes" id="UP001177023"/>
    </source>
</evidence>
<evidence type="ECO:0000259" key="4">
    <source>
        <dbReference type="PROSITE" id="PS50102"/>
    </source>
</evidence>
<dbReference type="InterPro" id="IPR000504">
    <property type="entry name" value="RRM_dom"/>
</dbReference>
<dbReference type="GO" id="GO:0003723">
    <property type="term" value="F:RNA binding"/>
    <property type="evidence" value="ECO:0007669"/>
    <property type="project" value="UniProtKB-UniRule"/>
</dbReference>
<feature type="domain" description="RRM" evidence="4">
    <location>
        <begin position="261"/>
        <end position="342"/>
    </location>
</feature>
<evidence type="ECO:0000256" key="3">
    <source>
        <dbReference type="PROSITE-ProRule" id="PRU00176"/>
    </source>
</evidence>
<accession>A0AA36CZQ0</accession>
<dbReference type="PANTHER" id="PTHR13976">
    <property type="entry name" value="HETEROGENEOUS NUCLEAR RIBONUCLEOPROTEIN-RELATED"/>
    <property type="match status" value="1"/>
</dbReference>
<evidence type="ECO:0000256" key="2">
    <source>
        <dbReference type="ARBA" id="ARBA00022884"/>
    </source>
</evidence>
<comment type="caution">
    <text evidence="5">The sequence shown here is derived from an EMBL/GenBank/DDBJ whole genome shotgun (WGS) entry which is preliminary data.</text>
</comment>
<dbReference type="InterPro" id="IPR012677">
    <property type="entry name" value="Nucleotide-bd_a/b_plait_sf"/>
</dbReference>
<name>A0AA36CZQ0_9BILA</name>
<sequence>MHRPSHRRAVALALRTDGDNTADNMGTDGARIVEIGVSDGQSNIVYPVESDGIARLLSDIEMAAGPGALLICRGPYELRQVIHPLCIREGITPPSLFFEYVNMGRLDEDPLPNALIDELAALSKRIADKTDDEIEPAIERITLGVDTAICRDDEKVEGEVVVRARGLPWQASDSHVAQFFAGLNIAPGGVALCLSAEGRRNGEALVRFINPEMRAMALKRHRHFLLSRYIEVYRASGDEFLQVAAGCSSEAMVFVSRGAQVIVRMRGLPYDCTEQQIKDFFASEPEPSMPLDNGVMFVSRADGRPTGDAFVLFGEEEAGQKALKKHRHTIGARYIELFRSTTAEVNQVMKRSAEMSPPATGTRRDCVRLRGLPYEARVEDVVHFLADHSRNIVYQGVHMVFNAQGHPSGECFIQMNSEQAAAACATQAHNKFMTAGRKNRYIEVFQCSPDDMHLVISPQQQPPATVAPSLVLPQVQPRLPFPHTVPSAMQLPFGGMYWPYPSPPVSPNMMLGGGGQVLVTGITLGISPQEIANQFSTAESVVEGVQMLRWPTATTTGEALLRMRSLTVADATPLLFDPAQFGLAAQQVAPLFPLIHT</sequence>
<evidence type="ECO:0000256" key="1">
    <source>
        <dbReference type="ARBA" id="ARBA00022737"/>
    </source>
</evidence>
<dbReference type="SMART" id="SM00360">
    <property type="entry name" value="RRM"/>
    <property type="match status" value="3"/>
</dbReference>
<dbReference type="SUPFAM" id="SSF54928">
    <property type="entry name" value="RNA-binding domain, RBD"/>
    <property type="match status" value="2"/>
</dbReference>
<dbReference type="EMBL" id="CATQJA010002653">
    <property type="protein sequence ID" value="CAJ0578377.1"/>
    <property type="molecule type" value="Genomic_DNA"/>
</dbReference>
<protein>
    <recommendedName>
        <fullName evidence="4">RRM domain-containing protein</fullName>
    </recommendedName>
</protein>
<organism evidence="5 6">
    <name type="scientific">Mesorhabditis spiculigera</name>
    <dbReference type="NCBI Taxonomy" id="96644"/>
    <lineage>
        <taxon>Eukaryota</taxon>
        <taxon>Metazoa</taxon>
        <taxon>Ecdysozoa</taxon>
        <taxon>Nematoda</taxon>
        <taxon>Chromadorea</taxon>
        <taxon>Rhabditida</taxon>
        <taxon>Rhabditina</taxon>
        <taxon>Rhabditomorpha</taxon>
        <taxon>Rhabditoidea</taxon>
        <taxon>Rhabditidae</taxon>
        <taxon>Mesorhabditinae</taxon>
        <taxon>Mesorhabditis</taxon>
    </lineage>
</organism>
<gene>
    <name evidence="5" type="ORF">MSPICULIGERA_LOCUS16635</name>
</gene>
<dbReference type="Pfam" id="PF00076">
    <property type="entry name" value="RRM_1"/>
    <property type="match status" value="1"/>
</dbReference>
<dbReference type="InterPro" id="IPR050666">
    <property type="entry name" value="ESRP"/>
</dbReference>
<dbReference type="InterPro" id="IPR035979">
    <property type="entry name" value="RBD_domain_sf"/>
</dbReference>
<dbReference type="Gene3D" id="3.30.70.330">
    <property type="match status" value="3"/>
</dbReference>
<reference evidence="5" key="1">
    <citation type="submission" date="2023-06" db="EMBL/GenBank/DDBJ databases">
        <authorList>
            <person name="Delattre M."/>
        </authorList>
    </citation>
    <scope>NUCLEOTIDE SEQUENCE</scope>
    <source>
        <strain evidence="5">AF72</strain>
    </source>
</reference>
<proteinExistence type="predicted"/>
<dbReference type="Proteomes" id="UP001177023">
    <property type="component" value="Unassembled WGS sequence"/>
</dbReference>
<keyword evidence="2 3" id="KW-0694">RNA-binding</keyword>